<sequence length="312" mass="33004">MAFKDNPAEFRIIDIALIEPGPAHVRQHFDEASLKGLANSIGRKGLIHPLVVQPADAAGRHALVVGERRRRAALLAGETAVPVLVRACSPEEVLEVQVFENLGLGVRAALDPRDMANAIQTIAERFESKDAAAEHFGRTATWLAQATAAANLSPQVSALLESGKISSTNTAIQLEKLAQKNEAKAETLIGQIAQLPEGEKLPKQVVEKVLVEEGLRRGKKPDTPPQAAPDMAPSPAAAQVASPSPATADVPPWEEAPVAPAAPAMPAAPATERRRVNPGKVKMVAEILGLEAEDEEAVLARLIDEFLALKGA</sequence>
<dbReference type="PANTHER" id="PTHR33375">
    <property type="entry name" value="CHROMOSOME-PARTITIONING PROTEIN PARB-RELATED"/>
    <property type="match status" value="1"/>
</dbReference>
<comment type="similarity">
    <text evidence="1">Belongs to the ParB family.</text>
</comment>
<dbReference type="SUPFAM" id="SSF109709">
    <property type="entry name" value="KorB DNA-binding domain-like"/>
    <property type="match status" value="1"/>
</dbReference>
<reference evidence="4 5" key="1">
    <citation type="submission" date="2019-02" db="EMBL/GenBank/DDBJ databases">
        <title>Genomic Encyclopedia of Type Strains, Phase IV (KMG-IV): sequencing the most valuable type-strain genomes for metagenomic binning, comparative biology and taxonomic classification.</title>
        <authorList>
            <person name="Goeker M."/>
        </authorList>
    </citation>
    <scope>NUCLEOTIDE SEQUENCE [LARGE SCALE GENOMIC DNA]</scope>
    <source>
        <strain evidence="4 5">DSM 21223</strain>
    </source>
</reference>
<dbReference type="NCBIfam" id="TIGR00180">
    <property type="entry name" value="parB_part"/>
    <property type="match status" value="1"/>
</dbReference>
<evidence type="ECO:0000313" key="5">
    <source>
        <dbReference type="Proteomes" id="UP000292136"/>
    </source>
</evidence>
<feature type="compositionally biased region" description="Low complexity" evidence="2">
    <location>
        <begin position="228"/>
        <end position="270"/>
    </location>
</feature>
<feature type="region of interest" description="Disordered" evidence="2">
    <location>
        <begin position="212"/>
        <end position="274"/>
    </location>
</feature>
<dbReference type="Pfam" id="PF02195">
    <property type="entry name" value="ParB_N"/>
    <property type="match status" value="1"/>
</dbReference>
<organism evidence="4 5">
    <name type="scientific">Azospira oryzae</name>
    <dbReference type="NCBI Taxonomy" id="146939"/>
    <lineage>
        <taxon>Bacteria</taxon>
        <taxon>Pseudomonadati</taxon>
        <taxon>Pseudomonadota</taxon>
        <taxon>Betaproteobacteria</taxon>
        <taxon>Rhodocyclales</taxon>
        <taxon>Rhodocyclaceae</taxon>
        <taxon>Azospira</taxon>
    </lineage>
</organism>
<dbReference type="SUPFAM" id="SSF110849">
    <property type="entry name" value="ParB/Sulfiredoxin"/>
    <property type="match status" value="1"/>
</dbReference>
<dbReference type="Proteomes" id="UP000292136">
    <property type="component" value="Unassembled WGS sequence"/>
</dbReference>
<dbReference type="PANTHER" id="PTHR33375:SF1">
    <property type="entry name" value="CHROMOSOME-PARTITIONING PROTEIN PARB-RELATED"/>
    <property type="match status" value="1"/>
</dbReference>
<dbReference type="EMBL" id="SHKM01000001">
    <property type="protein sequence ID" value="RZT89322.1"/>
    <property type="molecule type" value="Genomic_DNA"/>
</dbReference>
<dbReference type="InterPro" id="IPR013741">
    <property type="entry name" value="KorB_domain"/>
</dbReference>
<evidence type="ECO:0000256" key="2">
    <source>
        <dbReference type="SAM" id="MobiDB-lite"/>
    </source>
</evidence>
<comment type="caution">
    <text evidence="4">The sequence shown here is derived from an EMBL/GenBank/DDBJ whole genome shotgun (WGS) entry which is preliminary data.</text>
</comment>
<dbReference type="InterPro" id="IPR050336">
    <property type="entry name" value="Chromosome_partition/occlusion"/>
</dbReference>
<evidence type="ECO:0000256" key="1">
    <source>
        <dbReference type="ARBA" id="ARBA00006295"/>
    </source>
</evidence>
<dbReference type="InterPro" id="IPR003115">
    <property type="entry name" value="ParB_N"/>
</dbReference>
<keyword evidence="5" id="KW-1185">Reference proteome</keyword>
<dbReference type="Gene3D" id="1.10.10.2830">
    <property type="match status" value="1"/>
</dbReference>
<gene>
    <name evidence="4" type="ORF">EV678_0103</name>
</gene>
<accession>A0ABY0IQE9</accession>
<proteinExistence type="inferred from homology"/>
<dbReference type="InterPro" id="IPR004437">
    <property type="entry name" value="ParB/RepB/Spo0J"/>
</dbReference>
<dbReference type="InterPro" id="IPR036086">
    <property type="entry name" value="ParB/Sulfiredoxin_sf"/>
</dbReference>
<dbReference type="RefSeq" id="WP_130458124.1">
    <property type="nucleotide sequence ID" value="NZ_SHKM01000001.1"/>
</dbReference>
<name>A0ABY0IQE9_9RHOO</name>
<protein>
    <submittedName>
        <fullName evidence="4">ParB family chromosome partitioning protein</fullName>
    </submittedName>
</protein>
<evidence type="ECO:0000259" key="3">
    <source>
        <dbReference type="SMART" id="SM00470"/>
    </source>
</evidence>
<feature type="compositionally biased region" description="Basic and acidic residues" evidence="2">
    <location>
        <begin position="212"/>
        <end position="222"/>
    </location>
</feature>
<feature type="domain" description="ParB-like N-terminal" evidence="3">
    <location>
        <begin position="11"/>
        <end position="102"/>
    </location>
</feature>
<dbReference type="SMART" id="SM00470">
    <property type="entry name" value="ParB"/>
    <property type="match status" value="1"/>
</dbReference>
<evidence type="ECO:0000313" key="4">
    <source>
        <dbReference type="EMBL" id="RZT89322.1"/>
    </source>
</evidence>
<dbReference type="Gene3D" id="3.90.1530.30">
    <property type="match status" value="1"/>
</dbReference>
<dbReference type="Pfam" id="PF08535">
    <property type="entry name" value="KorB"/>
    <property type="match status" value="1"/>
</dbReference>